<proteinExistence type="predicted"/>
<dbReference type="Proteomes" id="UP001196413">
    <property type="component" value="Unassembled WGS sequence"/>
</dbReference>
<sequence length="172" mass="18880">MARLLTTDFLMISVAIITTVLGCGVMPPGQASTRNFTVTGFSLPVSMVYSTEETVRAEAPGIASTKETANSVVNRLVMQTINYDPLECKGATVNKDLSMENKGNKDKQPHCIIVDSTVTSICPERQDMIDCQLNMPGKEFDAVPAKYTMISGTLTVTNIIMANWSRDMWQVY</sequence>
<keyword evidence="3" id="KW-1185">Reference proteome</keyword>
<accession>A0AAD5MX09</accession>
<evidence type="ECO:0000313" key="3">
    <source>
        <dbReference type="Proteomes" id="UP001196413"/>
    </source>
</evidence>
<name>A0AAD5MX09_PARTN</name>
<comment type="caution">
    <text evidence="2">The sequence shown here is derived from an EMBL/GenBank/DDBJ whole genome shotgun (WGS) entry which is preliminary data.</text>
</comment>
<feature type="chain" id="PRO_5042141474" evidence="1">
    <location>
        <begin position="23"/>
        <end position="172"/>
    </location>
</feature>
<protein>
    <submittedName>
        <fullName evidence="2">Uncharacterized protein</fullName>
    </submittedName>
</protein>
<reference evidence="2" key="1">
    <citation type="submission" date="2021-06" db="EMBL/GenBank/DDBJ databases">
        <title>Parelaphostrongylus tenuis whole genome reference sequence.</title>
        <authorList>
            <person name="Garwood T.J."/>
            <person name="Larsen P.A."/>
            <person name="Fountain-Jones N.M."/>
            <person name="Garbe J.R."/>
            <person name="Macchietto M.G."/>
            <person name="Kania S.A."/>
            <person name="Gerhold R.W."/>
            <person name="Richards J.E."/>
            <person name="Wolf T.M."/>
        </authorList>
    </citation>
    <scope>NUCLEOTIDE SEQUENCE</scope>
    <source>
        <strain evidence="2">MNPRO001-30</strain>
        <tissue evidence="2">Meninges</tissue>
    </source>
</reference>
<feature type="signal peptide" evidence="1">
    <location>
        <begin position="1"/>
        <end position="22"/>
    </location>
</feature>
<dbReference type="EMBL" id="JAHQIW010004777">
    <property type="protein sequence ID" value="KAJ1363633.1"/>
    <property type="molecule type" value="Genomic_DNA"/>
</dbReference>
<evidence type="ECO:0000256" key="1">
    <source>
        <dbReference type="SAM" id="SignalP"/>
    </source>
</evidence>
<organism evidence="2 3">
    <name type="scientific">Parelaphostrongylus tenuis</name>
    <name type="common">Meningeal worm</name>
    <dbReference type="NCBI Taxonomy" id="148309"/>
    <lineage>
        <taxon>Eukaryota</taxon>
        <taxon>Metazoa</taxon>
        <taxon>Ecdysozoa</taxon>
        <taxon>Nematoda</taxon>
        <taxon>Chromadorea</taxon>
        <taxon>Rhabditida</taxon>
        <taxon>Rhabditina</taxon>
        <taxon>Rhabditomorpha</taxon>
        <taxon>Strongyloidea</taxon>
        <taxon>Metastrongylidae</taxon>
        <taxon>Parelaphostrongylus</taxon>
    </lineage>
</organism>
<gene>
    <name evidence="2" type="ORF">KIN20_023548</name>
</gene>
<evidence type="ECO:0000313" key="2">
    <source>
        <dbReference type="EMBL" id="KAJ1363633.1"/>
    </source>
</evidence>
<dbReference type="PROSITE" id="PS51257">
    <property type="entry name" value="PROKAR_LIPOPROTEIN"/>
    <property type="match status" value="1"/>
</dbReference>
<keyword evidence="1" id="KW-0732">Signal</keyword>
<dbReference type="AlphaFoldDB" id="A0AAD5MX09"/>